<dbReference type="EMBL" id="CAJGYM010000005">
    <property type="protein sequence ID" value="CAD6186862.1"/>
    <property type="molecule type" value="Genomic_DNA"/>
</dbReference>
<evidence type="ECO:0000256" key="4">
    <source>
        <dbReference type="SAM" id="MobiDB-lite"/>
    </source>
</evidence>
<dbReference type="InterPro" id="IPR001394">
    <property type="entry name" value="Peptidase_C19_UCH"/>
</dbReference>
<evidence type="ECO:0000259" key="5">
    <source>
        <dbReference type="PROSITE" id="PS50235"/>
    </source>
</evidence>
<dbReference type="Gene3D" id="1.20.58.80">
    <property type="entry name" value="Phosphotransferase system, lactose/cellobiose-type IIA subunit"/>
    <property type="match status" value="1"/>
</dbReference>
<dbReference type="PROSITE" id="PS00973">
    <property type="entry name" value="USP_2"/>
    <property type="match status" value="1"/>
</dbReference>
<dbReference type="GO" id="GO:0006508">
    <property type="term" value="P:proteolysis"/>
    <property type="evidence" value="ECO:0007669"/>
    <property type="project" value="UniProtKB-KW"/>
</dbReference>
<dbReference type="SUPFAM" id="SSF52821">
    <property type="entry name" value="Rhodanese/Cell cycle control phosphatase"/>
    <property type="match status" value="1"/>
</dbReference>
<evidence type="ECO:0000313" key="6">
    <source>
        <dbReference type="EMBL" id="CAD6186862.1"/>
    </source>
</evidence>
<dbReference type="AlphaFoldDB" id="A0A8S1GVJ9"/>
<dbReference type="Pfam" id="PF00443">
    <property type="entry name" value="UCH"/>
    <property type="match status" value="1"/>
</dbReference>
<dbReference type="InterPro" id="IPR028889">
    <property type="entry name" value="USP"/>
</dbReference>
<dbReference type="EC" id="3.4.19.12" evidence="3"/>
<accession>A0A8S1GVJ9</accession>
<evidence type="ECO:0000256" key="2">
    <source>
        <dbReference type="ARBA" id="ARBA00009085"/>
    </source>
</evidence>
<organism evidence="6 7">
    <name type="scientific">Caenorhabditis auriculariae</name>
    <dbReference type="NCBI Taxonomy" id="2777116"/>
    <lineage>
        <taxon>Eukaryota</taxon>
        <taxon>Metazoa</taxon>
        <taxon>Ecdysozoa</taxon>
        <taxon>Nematoda</taxon>
        <taxon>Chromadorea</taxon>
        <taxon>Rhabditida</taxon>
        <taxon>Rhabditina</taxon>
        <taxon>Rhabditomorpha</taxon>
        <taxon>Rhabditoidea</taxon>
        <taxon>Rhabditidae</taxon>
        <taxon>Peloderinae</taxon>
        <taxon>Caenorhabditis</taxon>
    </lineage>
</organism>
<dbReference type="SUPFAM" id="SSF140856">
    <property type="entry name" value="USP8 N-terminal domain-like"/>
    <property type="match status" value="1"/>
</dbReference>
<dbReference type="OrthoDB" id="292964at2759"/>
<keyword evidence="3" id="KW-0645">Protease</keyword>
<dbReference type="Gene3D" id="3.90.70.10">
    <property type="entry name" value="Cysteine proteinases"/>
    <property type="match status" value="1"/>
</dbReference>
<comment type="catalytic activity">
    <reaction evidence="1 3">
        <text>Thiol-dependent hydrolysis of ester, thioester, amide, peptide and isopeptide bonds formed by the C-terminal Gly of ubiquitin (a 76-residue protein attached to proteins as an intracellular targeting signal).</text>
        <dbReference type="EC" id="3.4.19.12"/>
    </reaction>
</comment>
<gene>
    <name evidence="6" type="ORF">CAUJ_LOCUS2781</name>
</gene>
<dbReference type="Proteomes" id="UP000835052">
    <property type="component" value="Unassembled WGS sequence"/>
</dbReference>
<dbReference type="InterPro" id="IPR018200">
    <property type="entry name" value="USP_CS"/>
</dbReference>
<dbReference type="PROSITE" id="PS00972">
    <property type="entry name" value="USP_1"/>
    <property type="match status" value="1"/>
</dbReference>
<keyword evidence="3" id="KW-0378">Hydrolase</keyword>
<comment type="caution">
    <text evidence="6">The sequence shown here is derived from an EMBL/GenBank/DDBJ whole genome shotgun (WGS) entry which is preliminary data.</text>
</comment>
<feature type="domain" description="USP" evidence="5">
    <location>
        <begin position="555"/>
        <end position="890"/>
    </location>
</feature>
<evidence type="ECO:0000256" key="3">
    <source>
        <dbReference type="RuleBase" id="RU366025"/>
    </source>
</evidence>
<dbReference type="PROSITE" id="PS50235">
    <property type="entry name" value="USP_3"/>
    <property type="match status" value="1"/>
</dbReference>
<dbReference type="GO" id="GO:0004843">
    <property type="term" value="F:cysteine-type deubiquitinase activity"/>
    <property type="evidence" value="ECO:0007669"/>
    <property type="project" value="UniProtKB-UniRule"/>
</dbReference>
<dbReference type="PANTHER" id="PTHR21646">
    <property type="entry name" value="UBIQUITIN CARBOXYL-TERMINAL HYDROLASE"/>
    <property type="match status" value="1"/>
</dbReference>
<dbReference type="InterPro" id="IPR015063">
    <property type="entry name" value="USP8_dimer"/>
</dbReference>
<dbReference type="SUPFAM" id="SSF54001">
    <property type="entry name" value="Cysteine proteinases"/>
    <property type="match status" value="1"/>
</dbReference>
<dbReference type="InterPro" id="IPR050185">
    <property type="entry name" value="Ub_carboxyl-term_hydrolase"/>
</dbReference>
<evidence type="ECO:0000313" key="7">
    <source>
        <dbReference type="Proteomes" id="UP000835052"/>
    </source>
</evidence>
<reference evidence="6" key="1">
    <citation type="submission" date="2020-10" db="EMBL/GenBank/DDBJ databases">
        <authorList>
            <person name="Kikuchi T."/>
        </authorList>
    </citation>
    <scope>NUCLEOTIDE SEQUENCE</scope>
    <source>
        <strain evidence="6">NKZ352</strain>
    </source>
</reference>
<dbReference type="CDD" id="cd02674">
    <property type="entry name" value="Peptidase_C19R"/>
    <property type="match status" value="1"/>
</dbReference>
<dbReference type="GO" id="GO:0016579">
    <property type="term" value="P:protein deubiquitination"/>
    <property type="evidence" value="ECO:0007669"/>
    <property type="project" value="InterPro"/>
</dbReference>
<comment type="similarity">
    <text evidence="2 3">Belongs to the peptidase C19 family.</text>
</comment>
<sequence>MDSSGLTYNSLSELQALSEIPRELLNSFDKKNCEETYKSFKKLVEEARAARGDFERQYIFYMRGGELAKLIKEKNGYKTFINQPKNKFVGQEFYNYFMECVDKGGELQTLLAKKYDNRILRLDKNERASLDSSSDCKENEGPHVLPKFTISPKELVRMVESERPKKSAMIFDYRKDKSEIIRYPNDHLITVIRIPNELIEPKLIYTHLKQKLDVGQRTLLGRLNSFDHVVLMEEDEPAIKNGDAVAGSKANILFKALYEYSGKDNGPKKRPMFMEGGYAMWRLQYPTYTFNLAPSTLSARPIDDLDDAVQKYKRDESLNTIVYPDLFNLQIKEKSNVLTEKKAVNQGNDNQTRTETTFYADGVGQVVFPARGPSLPNSNNVKIDGQSPAVIPPRPTAAELNAVPHLPHRNGQLNSEDSILKQKAVSTESIINDVGPVAPPSVDRANKPPLTVQSQNPPGSFGIPLQPGLGKLPKLNGGEKTNGFSQTPPTLPNMPPVQQSVPFKPTPQPPQLDRGTKPPLVTPEREASLLKIYEQMRLALAQSPSRHGHPMPGHTGLYNMGNTCFMSATLQCLFHTPQLCDVFTRENFLSKINPQNKLGTQGVISAVFAALADIIWSGQYSAIRPQRFLQLFASQVNSSLADGEQHDASEFQLFLLDALHEDTNQVINRVSFEQNYRGGDRIAKDAEDYAQKSRKFAYSPVNKILNIQTVSELTCASCAESSATFEESTLLSVELPSDDRPCSLTESLRSHFSETRLDGDCRWNCPRCKKARPAVRKTRLWTLPPVLVIHLKRFSLVHGEYVKNTAAVAFDTKLDANSFLHAAAPHEKLASYKLYAITNHVGRLNSGHYTALASHLRSGKWLRFDDESVSSAEVSSVDHKSAYILFFKRQ</sequence>
<feature type="compositionally biased region" description="Low complexity" evidence="4">
    <location>
        <begin position="464"/>
        <end position="479"/>
    </location>
</feature>
<name>A0A8S1GVJ9_9PELO</name>
<dbReference type="Pfam" id="PF08969">
    <property type="entry name" value="USP8_dimer"/>
    <property type="match status" value="1"/>
</dbReference>
<protein>
    <recommendedName>
        <fullName evidence="3">Ubiquitin carboxyl-terminal hydrolase</fullName>
        <ecNumber evidence="3">3.4.19.12</ecNumber>
    </recommendedName>
</protein>
<feature type="region of interest" description="Disordered" evidence="4">
    <location>
        <begin position="431"/>
        <end position="521"/>
    </location>
</feature>
<dbReference type="PANTHER" id="PTHR21646:SF91">
    <property type="entry name" value="USP DOMAIN-CONTAINING PROTEIN"/>
    <property type="match status" value="1"/>
</dbReference>
<dbReference type="Gene3D" id="3.40.250.10">
    <property type="entry name" value="Rhodanese-like domain"/>
    <property type="match status" value="1"/>
</dbReference>
<dbReference type="InterPro" id="IPR038765">
    <property type="entry name" value="Papain-like_cys_pep_sf"/>
</dbReference>
<proteinExistence type="inferred from homology"/>
<dbReference type="InterPro" id="IPR036873">
    <property type="entry name" value="Rhodanese-like_dom_sf"/>
</dbReference>
<keyword evidence="3" id="KW-0788">Thiol protease</keyword>
<keyword evidence="7" id="KW-1185">Reference proteome</keyword>
<keyword evidence="3" id="KW-0833">Ubl conjugation pathway</keyword>
<evidence type="ECO:0000256" key="1">
    <source>
        <dbReference type="ARBA" id="ARBA00000707"/>
    </source>
</evidence>